<evidence type="ECO:0000256" key="1">
    <source>
        <dbReference type="SAM" id="MobiDB-lite"/>
    </source>
</evidence>
<gene>
    <name evidence="2" type="ORF">Ae201684_009930</name>
</gene>
<feature type="compositionally biased region" description="Basic residues" evidence="1">
    <location>
        <begin position="16"/>
        <end position="28"/>
    </location>
</feature>
<dbReference type="Proteomes" id="UP000481153">
    <property type="component" value="Unassembled WGS sequence"/>
</dbReference>
<feature type="region of interest" description="Disordered" evidence="1">
    <location>
        <begin position="1"/>
        <end position="29"/>
    </location>
</feature>
<feature type="region of interest" description="Disordered" evidence="1">
    <location>
        <begin position="146"/>
        <end position="166"/>
    </location>
</feature>
<keyword evidence="3" id="KW-1185">Reference proteome</keyword>
<feature type="compositionally biased region" description="Basic and acidic residues" evidence="1">
    <location>
        <begin position="1"/>
        <end position="15"/>
    </location>
</feature>
<name>A0A6G0WZV6_9STRA</name>
<evidence type="ECO:0000313" key="2">
    <source>
        <dbReference type="EMBL" id="KAF0733108.1"/>
    </source>
</evidence>
<evidence type="ECO:0000313" key="3">
    <source>
        <dbReference type="Proteomes" id="UP000481153"/>
    </source>
</evidence>
<reference evidence="2 3" key="1">
    <citation type="submission" date="2019-07" db="EMBL/GenBank/DDBJ databases">
        <title>Genomics analysis of Aphanomyces spp. identifies a new class of oomycete effector associated with host adaptation.</title>
        <authorList>
            <person name="Gaulin E."/>
        </authorList>
    </citation>
    <scope>NUCLEOTIDE SEQUENCE [LARGE SCALE GENOMIC DNA]</scope>
    <source>
        <strain evidence="2 3">ATCC 201684</strain>
    </source>
</reference>
<comment type="caution">
    <text evidence="2">The sequence shown here is derived from an EMBL/GenBank/DDBJ whole genome shotgun (WGS) entry which is preliminary data.</text>
</comment>
<accession>A0A6G0WZV6</accession>
<organism evidence="2 3">
    <name type="scientific">Aphanomyces euteiches</name>
    <dbReference type="NCBI Taxonomy" id="100861"/>
    <lineage>
        <taxon>Eukaryota</taxon>
        <taxon>Sar</taxon>
        <taxon>Stramenopiles</taxon>
        <taxon>Oomycota</taxon>
        <taxon>Saprolegniomycetes</taxon>
        <taxon>Saprolegniales</taxon>
        <taxon>Verrucalvaceae</taxon>
        <taxon>Aphanomyces</taxon>
    </lineage>
</organism>
<protein>
    <submittedName>
        <fullName evidence="2">Uncharacterized protein</fullName>
    </submittedName>
</protein>
<dbReference type="AlphaFoldDB" id="A0A6G0WZV6"/>
<proteinExistence type="predicted"/>
<sequence>MAESKKKAQRTEARPHKATRKATPRRWKFPSGSSRDLWLRWFHGDPADEARGPYRLLECTKSQIARDAKMLMETMVDMAIQHGLVQSDEALAALPTPKLLAVFDKIFPQLVSVMLAPGSQGLEYEELLDMDFRSVLRRLQHVKQKTMRTHSDSKSRGRIQAMVQAK</sequence>
<dbReference type="EMBL" id="VJMJ01000126">
    <property type="protein sequence ID" value="KAF0733108.1"/>
    <property type="molecule type" value="Genomic_DNA"/>
</dbReference>